<dbReference type="InterPro" id="IPR014752">
    <property type="entry name" value="Arrestin-like_C"/>
</dbReference>
<gene>
    <name evidence="4" type="primary">LOC100374341</name>
</gene>
<dbReference type="RefSeq" id="XP_006822876.1">
    <property type="nucleotide sequence ID" value="XM_006822813.1"/>
</dbReference>
<dbReference type="Pfam" id="PF02752">
    <property type="entry name" value="Arrestin_C"/>
    <property type="match status" value="1"/>
</dbReference>
<sequence length="371" mass="41871">VHWSESRGGGYQTGSYTKHYDAEEEYIHVKQLLLGRDENEEGTNPTLRAGRHELSFRFQIPMGRVATSFEGKYGRVRYWLKAEIDKPWAFNSRTKKAFTVIDHIDINTPSLMTPVGGEKEKTVCCWFCTSGPITMNARTDRKGYCPGESIAIIAEFENYSTRRITPKAMLFQRTVFYAGGKSRSVRNSVASVQGEVIPAGRMARWDNKLLKIPAVTPSLINCGIIKVEYILTIYLDISGAMNLYLHLPIVVGTVPLRAPPYSQFDPLATLGDVFLHLAERNRIPPPPPVAPVLPPLNEAPPSYAECVFGATDIRDSEDNQYTIGDTMFTPMYTYVHDYRFIPPVPPPEYSRVDPNQISIQTQTEDNREHFS</sequence>
<dbReference type="InterPro" id="IPR011021">
    <property type="entry name" value="Arrestin-like_N"/>
</dbReference>
<proteinExistence type="inferred from homology"/>
<dbReference type="InterPro" id="IPR011022">
    <property type="entry name" value="Arrestin_C-like"/>
</dbReference>
<evidence type="ECO:0000256" key="1">
    <source>
        <dbReference type="ARBA" id="ARBA00005298"/>
    </source>
</evidence>
<keyword evidence="3" id="KW-1185">Reference proteome</keyword>
<evidence type="ECO:0000259" key="2">
    <source>
        <dbReference type="SMART" id="SM01017"/>
    </source>
</evidence>
<dbReference type="PANTHER" id="PTHR11188">
    <property type="entry name" value="ARRESTIN DOMAIN CONTAINING PROTEIN"/>
    <property type="match status" value="1"/>
</dbReference>
<evidence type="ECO:0000313" key="3">
    <source>
        <dbReference type="Proteomes" id="UP000694865"/>
    </source>
</evidence>
<feature type="domain" description="Arrestin C-terminal-like" evidence="2">
    <location>
        <begin position="129"/>
        <end position="256"/>
    </location>
</feature>
<name>A0ABM0MS85_SACKO</name>
<protein>
    <submittedName>
        <fullName evidence="4">Arrestin domain-containing protein 3-like</fullName>
    </submittedName>
</protein>
<dbReference type="PANTHER" id="PTHR11188:SF17">
    <property type="entry name" value="FI21816P1"/>
    <property type="match status" value="1"/>
</dbReference>
<feature type="non-terminal residue" evidence="4">
    <location>
        <position position="1"/>
    </location>
</feature>
<organism evidence="3 4">
    <name type="scientific">Saccoglossus kowalevskii</name>
    <name type="common">Acorn worm</name>
    <dbReference type="NCBI Taxonomy" id="10224"/>
    <lineage>
        <taxon>Eukaryota</taxon>
        <taxon>Metazoa</taxon>
        <taxon>Hemichordata</taxon>
        <taxon>Enteropneusta</taxon>
        <taxon>Harrimaniidae</taxon>
        <taxon>Saccoglossus</taxon>
    </lineage>
</organism>
<dbReference type="Pfam" id="PF00339">
    <property type="entry name" value="Arrestin_N"/>
    <property type="match status" value="1"/>
</dbReference>
<dbReference type="InterPro" id="IPR050357">
    <property type="entry name" value="Arrestin_domain-protein"/>
</dbReference>
<dbReference type="InterPro" id="IPR014756">
    <property type="entry name" value="Ig_E-set"/>
</dbReference>
<accession>A0ABM0MS85</accession>
<dbReference type="SMART" id="SM01017">
    <property type="entry name" value="Arrestin_C"/>
    <property type="match status" value="1"/>
</dbReference>
<dbReference type="SUPFAM" id="SSF81296">
    <property type="entry name" value="E set domains"/>
    <property type="match status" value="2"/>
</dbReference>
<dbReference type="Proteomes" id="UP000694865">
    <property type="component" value="Unplaced"/>
</dbReference>
<dbReference type="Gene3D" id="2.60.40.640">
    <property type="match status" value="2"/>
</dbReference>
<comment type="similarity">
    <text evidence="1">Belongs to the arrestin family.</text>
</comment>
<evidence type="ECO:0000313" key="4">
    <source>
        <dbReference type="RefSeq" id="XP_006822876.1"/>
    </source>
</evidence>
<reference evidence="4" key="1">
    <citation type="submission" date="2025-08" db="UniProtKB">
        <authorList>
            <consortium name="RefSeq"/>
        </authorList>
    </citation>
    <scope>IDENTIFICATION</scope>
    <source>
        <tissue evidence="4">Testes</tissue>
    </source>
</reference>
<dbReference type="GeneID" id="100374341"/>